<evidence type="ECO:0000313" key="2">
    <source>
        <dbReference type="Proteomes" id="UP000053989"/>
    </source>
</evidence>
<dbReference type="EMBL" id="KN822016">
    <property type="protein sequence ID" value="KIM66646.1"/>
    <property type="molecule type" value="Genomic_DNA"/>
</dbReference>
<protein>
    <submittedName>
        <fullName evidence="1">Uncharacterized protein</fullName>
    </submittedName>
</protein>
<keyword evidence="2" id="KW-1185">Reference proteome</keyword>
<dbReference type="HOGENOM" id="CLU_050420_0_0_1"/>
<gene>
    <name evidence="1" type="ORF">SCLCIDRAFT_21805</name>
</gene>
<sequence length="279" mass="31726">MSHGRITLCCSRVGLKCHYQAPSFVLLSLPVSASILTYQISANRPIEGPLIYAIPDLTILEITEGGTEDRQLCFMESTFLQSDEVVMDKLQNYIYNRPNVLMVGKILMKQAMPYHSPGSNGSLVPCLQSSELMMWTKWKGDLGPQDFASVVIDRHTWFSLSSVEIHVWTHEDGPINVDRLDSDGYAFRTLYPNVRLDDIEHTFHHGITLLKEEALKLETFQAEELLYDCLKAWSPPSLLNEELFTTALVNGTWAMAYSRYVHWHNELEGKPYAMAPARL</sequence>
<reference evidence="2" key="2">
    <citation type="submission" date="2015-01" db="EMBL/GenBank/DDBJ databases">
        <title>Evolutionary Origins and Diversification of the Mycorrhizal Mutualists.</title>
        <authorList>
            <consortium name="DOE Joint Genome Institute"/>
            <consortium name="Mycorrhizal Genomics Consortium"/>
            <person name="Kohler A."/>
            <person name="Kuo A."/>
            <person name="Nagy L.G."/>
            <person name="Floudas D."/>
            <person name="Copeland A."/>
            <person name="Barry K.W."/>
            <person name="Cichocki N."/>
            <person name="Veneault-Fourrey C."/>
            <person name="LaButti K."/>
            <person name="Lindquist E.A."/>
            <person name="Lipzen A."/>
            <person name="Lundell T."/>
            <person name="Morin E."/>
            <person name="Murat C."/>
            <person name="Riley R."/>
            <person name="Ohm R."/>
            <person name="Sun H."/>
            <person name="Tunlid A."/>
            <person name="Henrissat B."/>
            <person name="Grigoriev I.V."/>
            <person name="Hibbett D.S."/>
            <person name="Martin F."/>
        </authorList>
    </citation>
    <scope>NUCLEOTIDE SEQUENCE [LARGE SCALE GENOMIC DNA]</scope>
    <source>
        <strain evidence="2">Foug A</strain>
    </source>
</reference>
<accession>A0A0C3EFF3</accession>
<dbReference type="Proteomes" id="UP000053989">
    <property type="component" value="Unassembled WGS sequence"/>
</dbReference>
<reference evidence="1 2" key="1">
    <citation type="submission" date="2014-04" db="EMBL/GenBank/DDBJ databases">
        <authorList>
            <consortium name="DOE Joint Genome Institute"/>
            <person name="Kuo A."/>
            <person name="Kohler A."/>
            <person name="Nagy L.G."/>
            <person name="Floudas D."/>
            <person name="Copeland A."/>
            <person name="Barry K.W."/>
            <person name="Cichocki N."/>
            <person name="Veneault-Fourrey C."/>
            <person name="LaButti K."/>
            <person name="Lindquist E.A."/>
            <person name="Lipzen A."/>
            <person name="Lundell T."/>
            <person name="Morin E."/>
            <person name="Murat C."/>
            <person name="Sun H."/>
            <person name="Tunlid A."/>
            <person name="Henrissat B."/>
            <person name="Grigoriev I.V."/>
            <person name="Hibbett D.S."/>
            <person name="Martin F."/>
            <person name="Nordberg H.P."/>
            <person name="Cantor M.N."/>
            <person name="Hua S.X."/>
        </authorList>
    </citation>
    <scope>NUCLEOTIDE SEQUENCE [LARGE SCALE GENOMIC DNA]</scope>
    <source>
        <strain evidence="1 2">Foug A</strain>
    </source>
</reference>
<dbReference type="OrthoDB" id="2618643at2759"/>
<organism evidence="1 2">
    <name type="scientific">Scleroderma citrinum Foug A</name>
    <dbReference type="NCBI Taxonomy" id="1036808"/>
    <lineage>
        <taxon>Eukaryota</taxon>
        <taxon>Fungi</taxon>
        <taxon>Dikarya</taxon>
        <taxon>Basidiomycota</taxon>
        <taxon>Agaricomycotina</taxon>
        <taxon>Agaricomycetes</taxon>
        <taxon>Agaricomycetidae</taxon>
        <taxon>Boletales</taxon>
        <taxon>Sclerodermatineae</taxon>
        <taxon>Sclerodermataceae</taxon>
        <taxon>Scleroderma</taxon>
    </lineage>
</organism>
<evidence type="ECO:0000313" key="1">
    <source>
        <dbReference type="EMBL" id="KIM66646.1"/>
    </source>
</evidence>
<proteinExistence type="predicted"/>
<dbReference type="AlphaFoldDB" id="A0A0C3EFF3"/>
<dbReference type="InParanoid" id="A0A0C3EFF3"/>
<name>A0A0C3EFF3_9AGAM</name>